<feature type="transmembrane region" description="Helical" evidence="8">
    <location>
        <begin position="6"/>
        <end position="31"/>
    </location>
</feature>
<protein>
    <submittedName>
        <fullName evidence="9">Uncharacterized protein</fullName>
    </submittedName>
</protein>
<keyword evidence="3 8" id="KW-0812">Transmembrane</keyword>
<keyword evidence="10" id="KW-1185">Reference proteome</keyword>
<dbReference type="PANTHER" id="PTHR16133:SF0">
    <property type="entry name" value="ZINC_IRON REGULATED TRANSPORTER-RELATED PROTEIN 102B, ISOFORM E"/>
    <property type="match status" value="1"/>
</dbReference>
<feature type="region of interest" description="Disordered" evidence="7">
    <location>
        <begin position="278"/>
        <end position="307"/>
    </location>
</feature>
<dbReference type="Pfam" id="PF02535">
    <property type="entry name" value="Zip"/>
    <property type="match status" value="1"/>
</dbReference>
<evidence type="ECO:0000256" key="7">
    <source>
        <dbReference type="SAM" id="MobiDB-lite"/>
    </source>
</evidence>
<sequence>MSVGIGTVLLLAGLLLCATFAIGIIPLYCLNHGISNRASYIDILSRFGVGMLLGTSFMLVIPEGVRACLEHNGNVGLNLLIGVMVVYILDQSVQIMVNRRSATTNAIQNNITFEIDTFRDLLRNPKQVAMSILQNNVVFALVVHGLSDGIALGTTVNNESLLIIVLIAIVVHKIPAVLSLTSVMISKQHLPKWEIMSNLFAFALSTPLGYVVVSAFNLKQSDTMDWIGGNLLLMSGGSLLYASFTAFTTDESSNQSETDDTIENGFYREGSNFVLVNNNPREDSSNKSQNSNVEFENVAPLTPPPNMNNAQLKKRATYHELIYVSLGVLIPVIISFVITED</sequence>
<dbReference type="KEGG" id="zmk:HG535_0F05880"/>
<evidence type="ECO:0000256" key="3">
    <source>
        <dbReference type="ARBA" id="ARBA00022692"/>
    </source>
</evidence>
<keyword evidence="4 8" id="KW-1133">Transmembrane helix</keyword>
<dbReference type="AlphaFoldDB" id="A0A7H9B6W7"/>
<evidence type="ECO:0000256" key="5">
    <source>
        <dbReference type="ARBA" id="ARBA00023034"/>
    </source>
</evidence>
<dbReference type="PANTHER" id="PTHR16133">
    <property type="entry name" value="SOLUTE CARRIER FAMILY 39 ZINC TRANSPORTER , MEMBER 9-RELATED"/>
    <property type="match status" value="1"/>
</dbReference>
<feature type="transmembrane region" description="Helical" evidence="8">
    <location>
        <begin position="227"/>
        <end position="247"/>
    </location>
</feature>
<dbReference type="GO" id="GO:0006829">
    <property type="term" value="P:zinc ion transport"/>
    <property type="evidence" value="ECO:0007669"/>
    <property type="project" value="InterPro"/>
</dbReference>
<dbReference type="Proteomes" id="UP000509704">
    <property type="component" value="Chromosome 6"/>
</dbReference>
<dbReference type="RefSeq" id="XP_037145801.1">
    <property type="nucleotide sequence ID" value="XM_037289906.1"/>
</dbReference>
<dbReference type="GO" id="GO:0000139">
    <property type="term" value="C:Golgi membrane"/>
    <property type="evidence" value="ECO:0007669"/>
    <property type="project" value="UniProtKB-SubCell"/>
</dbReference>
<dbReference type="EMBL" id="CP058609">
    <property type="protein sequence ID" value="QLG74076.1"/>
    <property type="molecule type" value="Genomic_DNA"/>
</dbReference>
<gene>
    <name evidence="9" type="ORF">HG535_0F05880</name>
</gene>
<feature type="transmembrane region" description="Helical" evidence="8">
    <location>
        <begin position="73"/>
        <end position="90"/>
    </location>
</feature>
<dbReference type="GO" id="GO:0046873">
    <property type="term" value="F:metal ion transmembrane transporter activity"/>
    <property type="evidence" value="ECO:0007669"/>
    <property type="project" value="InterPro"/>
</dbReference>
<organism evidence="9 10">
    <name type="scientific">Zygotorulaspora mrakii</name>
    <name type="common">Zygosaccharomyces mrakii</name>
    <dbReference type="NCBI Taxonomy" id="42260"/>
    <lineage>
        <taxon>Eukaryota</taxon>
        <taxon>Fungi</taxon>
        <taxon>Dikarya</taxon>
        <taxon>Ascomycota</taxon>
        <taxon>Saccharomycotina</taxon>
        <taxon>Saccharomycetes</taxon>
        <taxon>Saccharomycetales</taxon>
        <taxon>Saccharomycetaceae</taxon>
        <taxon>Zygotorulaspora</taxon>
    </lineage>
</organism>
<evidence type="ECO:0000256" key="8">
    <source>
        <dbReference type="SAM" id="Phobius"/>
    </source>
</evidence>
<keyword evidence="6 8" id="KW-0472">Membrane</keyword>
<feature type="transmembrane region" description="Helical" evidence="8">
    <location>
        <begin position="161"/>
        <end position="183"/>
    </location>
</feature>
<feature type="transmembrane region" description="Helical" evidence="8">
    <location>
        <begin position="195"/>
        <end position="215"/>
    </location>
</feature>
<evidence type="ECO:0000313" key="9">
    <source>
        <dbReference type="EMBL" id="QLG74076.1"/>
    </source>
</evidence>
<comment type="subcellular location">
    <subcellularLocation>
        <location evidence="1">Endomembrane system</location>
        <topology evidence="1">Multi-pass membrane protein</topology>
    </subcellularLocation>
    <subcellularLocation>
        <location evidence="2">Golgi apparatus membrane</location>
    </subcellularLocation>
</comment>
<proteinExistence type="predicted"/>
<reference evidence="9 10" key="1">
    <citation type="submission" date="2020-07" db="EMBL/GenBank/DDBJ databases">
        <title>The yeast mating-type switching endonuclease HO is a domesticated member of an unorthodox homing genetic element family.</title>
        <authorList>
            <person name="Coughlan A.Y."/>
            <person name="Lombardi L."/>
            <person name="Braun-Galleani S."/>
            <person name="Martos A.R."/>
            <person name="Galeote V."/>
            <person name="Bigey F."/>
            <person name="Dequin S."/>
            <person name="Byrne K.P."/>
            <person name="Wolfe K.H."/>
        </authorList>
    </citation>
    <scope>NUCLEOTIDE SEQUENCE [LARGE SCALE GENOMIC DNA]</scope>
    <source>
        <strain evidence="9 10">NRRL Y-6702</strain>
    </source>
</reference>
<accession>A0A7H9B6W7</accession>
<dbReference type="GeneID" id="59237834"/>
<evidence type="ECO:0000256" key="2">
    <source>
        <dbReference type="ARBA" id="ARBA00004394"/>
    </source>
</evidence>
<evidence type="ECO:0000256" key="4">
    <source>
        <dbReference type="ARBA" id="ARBA00022989"/>
    </source>
</evidence>
<name>A0A7H9B6W7_ZYGMR</name>
<feature type="transmembrane region" description="Helical" evidence="8">
    <location>
        <begin position="43"/>
        <end position="61"/>
    </location>
</feature>
<feature type="transmembrane region" description="Helical" evidence="8">
    <location>
        <begin position="321"/>
        <end position="339"/>
    </location>
</feature>
<evidence type="ECO:0000256" key="6">
    <source>
        <dbReference type="ARBA" id="ARBA00023136"/>
    </source>
</evidence>
<dbReference type="InterPro" id="IPR045891">
    <property type="entry name" value="ZIP9"/>
</dbReference>
<evidence type="ECO:0000313" key="10">
    <source>
        <dbReference type="Proteomes" id="UP000509704"/>
    </source>
</evidence>
<dbReference type="OrthoDB" id="19859at2759"/>
<evidence type="ECO:0000256" key="1">
    <source>
        <dbReference type="ARBA" id="ARBA00004127"/>
    </source>
</evidence>
<keyword evidence="5" id="KW-0333">Golgi apparatus</keyword>
<dbReference type="InterPro" id="IPR003689">
    <property type="entry name" value="ZIP"/>
</dbReference>